<dbReference type="GO" id="GO:0008745">
    <property type="term" value="F:N-acetylmuramoyl-L-alanine amidase activity"/>
    <property type="evidence" value="ECO:0007669"/>
    <property type="project" value="InterPro"/>
</dbReference>
<dbReference type="GO" id="GO:0009253">
    <property type="term" value="P:peptidoglycan catabolic process"/>
    <property type="evidence" value="ECO:0007669"/>
    <property type="project" value="InterPro"/>
</dbReference>
<accession>A0A1T3MBC4</accession>
<dbReference type="SUPFAM" id="SSF55846">
    <property type="entry name" value="N-acetylmuramoyl-L-alanine amidase-like"/>
    <property type="match status" value="1"/>
</dbReference>
<evidence type="ECO:0000313" key="2">
    <source>
        <dbReference type="EMBL" id="OPC61570.1"/>
    </source>
</evidence>
<name>A0A1T3MBC4_9FLAO</name>
<dbReference type="CDD" id="cd06583">
    <property type="entry name" value="PGRP"/>
    <property type="match status" value="1"/>
</dbReference>
<reference evidence="2 3" key="1">
    <citation type="submission" date="2016-06" db="EMBL/GenBank/DDBJ databases">
        <title>Revisiting the taxonomy of the Elizabethkingia Genus based on Whole-Genome Sequencing, Optical Mapping, and MALDI-TOF.</title>
        <authorList>
            <person name="Nicholson A.C."/>
        </authorList>
    </citation>
    <scope>NUCLEOTIDE SEQUENCE [LARGE SCALE GENOMIC DNA]</scope>
    <source>
        <strain evidence="2 3">G4070</strain>
    </source>
</reference>
<dbReference type="Gene3D" id="3.40.80.10">
    <property type="entry name" value="Peptidoglycan recognition protein-like"/>
    <property type="match status" value="1"/>
</dbReference>
<dbReference type="Proteomes" id="UP000190813">
    <property type="component" value="Unassembled WGS sequence"/>
</dbReference>
<dbReference type="EMBL" id="MAHX01000020">
    <property type="protein sequence ID" value="OPC61570.1"/>
    <property type="molecule type" value="Genomic_DNA"/>
</dbReference>
<sequence>MRTIKYIVLHCTASPQTQTVEQILSFFKNVKKWRNPGYHYIIRPDGSYVNTCPIENIANGVAGHNANSIHISYIGGIDAKGKGIDNRTTAQKATQVKLLTELKKKFPNAEILGHRDLSPDLNHDGIIQPWEWVKECPSFDVRSWLKSINFKV</sequence>
<organism evidence="2 3">
    <name type="scientific">Elizabethkingia occulta</name>
    <dbReference type="NCBI Taxonomy" id="1867263"/>
    <lineage>
        <taxon>Bacteria</taxon>
        <taxon>Pseudomonadati</taxon>
        <taxon>Bacteroidota</taxon>
        <taxon>Flavobacteriia</taxon>
        <taxon>Flavobacteriales</taxon>
        <taxon>Weeksellaceae</taxon>
        <taxon>Elizabethkingia</taxon>
    </lineage>
</organism>
<dbReference type="RefSeq" id="WP_078773002.1">
    <property type="nucleotide sequence ID" value="NZ_CBCSBR010000018.1"/>
</dbReference>
<protein>
    <submittedName>
        <fullName evidence="2">N-acetylmuramoyl-L-alanine amidase</fullName>
    </submittedName>
</protein>
<dbReference type="Pfam" id="PF01510">
    <property type="entry name" value="Amidase_2"/>
    <property type="match status" value="1"/>
</dbReference>
<dbReference type="InterPro" id="IPR002502">
    <property type="entry name" value="Amidase_domain"/>
</dbReference>
<evidence type="ECO:0000313" key="3">
    <source>
        <dbReference type="Proteomes" id="UP000190813"/>
    </source>
</evidence>
<dbReference type="InterPro" id="IPR036505">
    <property type="entry name" value="Amidase/PGRP_sf"/>
</dbReference>
<gene>
    <name evidence="2" type="ORF">BAZ10_10720</name>
</gene>
<evidence type="ECO:0000259" key="1">
    <source>
        <dbReference type="Pfam" id="PF01510"/>
    </source>
</evidence>
<feature type="domain" description="N-acetylmuramoyl-L-alanine amidase" evidence="1">
    <location>
        <begin position="2"/>
        <end position="117"/>
    </location>
</feature>
<keyword evidence="3" id="KW-1185">Reference proteome</keyword>
<comment type="caution">
    <text evidence="2">The sequence shown here is derived from an EMBL/GenBank/DDBJ whole genome shotgun (WGS) entry which is preliminary data.</text>
</comment>
<proteinExistence type="predicted"/>
<dbReference type="AlphaFoldDB" id="A0A1T3MBC4"/>